<gene>
    <name evidence="8 10" type="primary">parE</name>
    <name evidence="10" type="ORF">GDS87_12800</name>
</gene>
<keyword evidence="11" id="KW-1185">Reference proteome</keyword>
<dbReference type="InterPro" id="IPR006171">
    <property type="entry name" value="TOPRIM_dom"/>
</dbReference>
<evidence type="ECO:0000256" key="3">
    <source>
        <dbReference type="ARBA" id="ARBA00022723"/>
    </source>
</evidence>
<dbReference type="HAMAP" id="MF_00939">
    <property type="entry name" value="ParE_type2"/>
    <property type="match status" value="1"/>
</dbReference>
<dbReference type="InterPro" id="IPR036890">
    <property type="entry name" value="HATPase_C_sf"/>
</dbReference>
<dbReference type="InterPro" id="IPR001241">
    <property type="entry name" value="Topo_IIA"/>
</dbReference>
<dbReference type="Proteomes" id="UP000373269">
    <property type="component" value="Chromosome"/>
</dbReference>
<dbReference type="PANTHER" id="PTHR45866:SF12">
    <property type="entry name" value="DNA TOPOISOMERASE 4 SUBUNIT B"/>
    <property type="match status" value="1"/>
</dbReference>
<dbReference type="InterPro" id="IPR003594">
    <property type="entry name" value="HATPase_dom"/>
</dbReference>
<protein>
    <recommendedName>
        <fullName evidence="8">DNA topoisomerase 4 subunit B</fullName>
        <ecNumber evidence="8">5.6.2.2</ecNumber>
    </recommendedName>
    <alternativeName>
        <fullName evidence="8">Topoisomerase IV subunit B</fullName>
    </alternativeName>
</protein>
<sequence>MTNKQSPSVYNDDAIQVLEGLEAVRKRPGMYIGSTDGRGLHHLVYEIVDNAVDEALAGFGSHIIVKIHKDQSISVRDFGRGMPTGMHKMGKPTPEIIFTVLHAGGKFGQGGYKTSGGLHGVGSSVVNALSTFLEVTIHRDGKKYCQRFENGGHPVTTLEEIGSTKQTGTLVHFLPDDKIFSVTKFNYDTLAERLRESAFLLKGLKIELIDEREEGKDDVFFYENGIEAFVAYLNEEKDVLHPVKYVEGIQDDIEVEFAFQYNDGYSETILSFVNNVRTRDGGTHETGAKAALTRVFNEYARKIGLLKDKDKNLEGTDIREGLAAIVSVRIPEHLLQFEGQTKGKLGTSEARSAVDSVVSEQILYVLEENAELSASLVRKAIRAQQVREAARKAREDARNGKKNKKASTILSGKLTPAQSRNAAKNELYLVEGDSAGGSAKQGRDRTFQAILPLRGKVINTEKAKLQDIMKNEEISTIIHAIGAGVGTDFSVEDSAYDKVVIMTDADTDGAHIQVLLLTFFYRYMRPLIEAGKVFIALPPLYKISKGTGKKEVIEYAWTENDLQNAIKKVGKGYILQRYKGLGEMNADQLWDTTMNPETRTLIRVTIEDGARAERRVTTLMGDKVEPRRKWIEANVNFGMEDDSNILDNEFIQQEEDQA</sequence>
<dbReference type="InterPro" id="IPR005740">
    <property type="entry name" value="ParE_type2"/>
</dbReference>
<evidence type="ECO:0000256" key="4">
    <source>
        <dbReference type="ARBA" id="ARBA00022842"/>
    </source>
</evidence>
<organism evidence="10 11">
    <name type="scientific">Lysinibacillus pakistanensis</name>
    <dbReference type="NCBI Taxonomy" id="759811"/>
    <lineage>
        <taxon>Bacteria</taxon>
        <taxon>Bacillati</taxon>
        <taxon>Bacillota</taxon>
        <taxon>Bacilli</taxon>
        <taxon>Bacillales</taxon>
        <taxon>Bacillaceae</taxon>
        <taxon>Lysinibacillus</taxon>
    </lineage>
</organism>
<dbReference type="Pfam" id="PF00204">
    <property type="entry name" value="DNA_gyraseB"/>
    <property type="match status" value="1"/>
</dbReference>
<proteinExistence type="inferred from homology"/>
<name>A0ABX6DAE1_9BACI</name>
<feature type="binding site" evidence="8">
    <location>
        <begin position="117"/>
        <end position="123"/>
    </location>
    <ligand>
        <name>ATP</name>
        <dbReference type="ChEBI" id="CHEBI:30616"/>
    </ligand>
</feature>
<comment type="cofactor">
    <cofactor evidence="2">
        <name>Mg(2+)</name>
        <dbReference type="ChEBI" id="CHEBI:18420"/>
    </cofactor>
</comment>
<dbReference type="Pfam" id="PF01751">
    <property type="entry name" value="Toprim"/>
    <property type="match status" value="1"/>
</dbReference>
<evidence type="ECO:0000256" key="8">
    <source>
        <dbReference type="HAMAP-Rule" id="MF_00939"/>
    </source>
</evidence>
<evidence type="ECO:0000256" key="2">
    <source>
        <dbReference type="ARBA" id="ARBA00001946"/>
    </source>
</evidence>
<dbReference type="InterPro" id="IPR013506">
    <property type="entry name" value="Topo_IIA_bsu_dom2"/>
</dbReference>
<dbReference type="CDD" id="cd16928">
    <property type="entry name" value="HATPase_GyrB-like"/>
    <property type="match status" value="1"/>
</dbReference>
<dbReference type="PRINTS" id="PR01159">
    <property type="entry name" value="DNAGYRASEB"/>
</dbReference>
<dbReference type="CDD" id="cd00822">
    <property type="entry name" value="TopoII_Trans_DNA_gyrase"/>
    <property type="match status" value="1"/>
</dbReference>
<dbReference type="SMART" id="SM00387">
    <property type="entry name" value="HATPase_c"/>
    <property type="match status" value="1"/>
</dbReference>
<feature type="binding site" evidence="8">
    <location>
        <position position="50"/>
    </location>
    <ligand>
        <name>ATP</name>
        <dbReference type="ChEBI" id="CHEBI:30616"/>
    </ligand>
</feature>
<comment type="function">
    <text evidence="8">Topoisomerase IV is essential for chromosome segregation. It relaxes supercoiled DNA. Performs the decatenation events required during the replication of a circular DNA molecule.</text>
</comment>
<dbReference type="SUPFAM" id="SSF54211">
    <property type="entry name" value="Ribosomal protein S5 domain 2-like"/>
    <property type="match status" value="1"/>
</dbReference>
<dbReference type="InterPro" id="IPR018522">
    <property type="entry name" value="TopoIIA_CS"/>
</dbReference>
<evidence type="ECO:0000313" key="10">
    <source>
        <dbReference type="EMBL" id="QGG51768.1"/>
    </source>
</evidence>
<evidence type="ECO:0000256" key="7">
    <source>
        <dbReference type="ARBA" id="ARBA00023235"/>
    </source>
</evidence>
<accession>A0ABX6DAE1</accession>
<dbReference type="Pfam" id="PF00986">
    <property type="entry name" value="DNA_gyraseB_C"/>
    <property type="match status" value="1"/>
</dbReference>
<reference evidence="10 11" key="1">
    <citation type="submission" date="2019-11" db="EMBL/GenBank/DDBJ databases">
        <title>Whole Genome Sequencing and Comparative Genomic Analyses of Lysinibacillus pakistanensis LZH-9, a Halotolerant Strain with Excellent COD Removal Capability.</title>
        <authorList>
            <person name="Zhou H."/>
        </authorList>
    </citation>
    <scope>NUCLEOTIDE SEQUENCE [LARGE SCALE GENOMIC DNA]</scope>
    <source>
        <strain evidence="10 11">LZH-9</strain>
    </source>
</reference>
<dbReference type="PANTHER" id="PTHR45866">
    <property type="entry name" value="DNA GYRASE/TOPOISOMERASE SUBUNIT B"/>
    <property type="match status" value="1"/>
</dbReference>
<feature type="site" description="Interaction with DNA" evidence="8">
    <location>
        <position position="459"/>
    </location>
</feature>
<dbReference type="RefSeq" id="WP_369592840.1">
    <property type="nucleotide sequence ID" value="NZ_CP045835.1"/>
</dbReference>
<keyword evidence="7 8" id="KW-0413">Isomerase</keyword>
<feature type="domain" description="Toprim" evidence="9">
    <location>
        <begin position="425"/>
        <end position="539"/>
    </location>
</feature>
<comment type="subunit">
    <text evidence="8">Heterotetramer composed of ParC and ParE.</text>
</comment>
<dbReference type="InterPro" id="IPR013760">
    <property type="entry name" value="Topo_IIA-like_dom_sf"/>
</dbReference>
<dbReference type="EC" id="5.6.2.2" evidence="8"/>
<keyword evidence="3" id="KW-0479">Metal-binding</keyword>
<feature type="binding site" evidence="8">
    <location>
        <position position="77"/>
    </location>
    <ligand>
        <name>ATP</name>
        <dbReference type="ChEBI" id="CHEBI:30616"/>
    </ligand>
</feature>
<dbReference type="Gene3D" id="3.30.230.10">
    <property type="match status" value="1"/>
</dbReference>
<feature type="site" description="Interaction with DNA" evidence="8">
    <location>
        <position position="511"/>
    </location>
</feature>
<dbReference type="Gene3D" id="3.30.565.10">
    <property type="entry name" value="Histidine kinase-like ATPase, C-terminal domain"/>
    <property type="match status" value="1"/>
</dbReference>
<feature type="binding site" evidence="8">
    <location>
        <position position="342"/>
    </location>
    <ligand>
        <name>ATP</name>
        <dbReference type="ChEBI" id="CHEBI:30616"/>
    </ligand>
</feature>
<evidence type="ECO:0000256" key="1">
    <source>
        <dbReference type="ARBA" id="ARBA00000185"/>
    </source>
</evidence>
<dbReference type="PROSITE" id="PS00177">
    <property type="entry name" value="TOPOISOMERASE_II"/>
    <property type="match status" value="1"/>
</dbReference>
<dbReference type="SUPFAM" id="SSF56719">
    <property type="entry name" value="Type II DNA topoisomerase"/>
    <property type="match status" value="1"/>
</dbReference>
<dbReference type="Pfam" id="PF02518">
    <property type="entry name" value="HATPase_c"/>
    <property type="match status" value="1"/>
</dbReference>
<evidence type="ECO:0000256" key="5">
    <source>
        <dbReference type="ARBA" id="ARBA00023029"/>
    </source>
</evidence>
<evidence type="ECO:0000256" key="6">
    <source>
        <dbReference type="ARBA" id="ARBA00023125"/>
    </source>
</evidence>
<dbReference type="InterPro" id="IPR020568">
    <property type="entry name" value="Ribosomal_Su5_D2-typ_SF"/>
</dbReference>
<dbReference type="InterPro" id="IPR014721">
    <property type="entry name" value="Ribsml_uS5_D2-typ_fold_subgr"/>
</dbReference>
<dbReference type="InterPro" id="IPR013759">
    <property type="entry name" value="Topo_IIA_B_C"/>
</dbReference>
<dbReference type="SMART" id="SM00433">
    <property type="entry name" value="TOP2c"/>
    <property type="match status" value="1"/>
</dbReference>
<evidence type="ECO:0000313" key="11">
    <source>
        <dbReference type="Proteomes" id="UP000373269"/>
    </source>
</evidence>
<dbReference type="EMBL" id="CP045835">
    <property type="protein sequence ID" value="QGG51768.1"/>
    <property type="molecule type" value="Genomic_DNA"/>
</dbReference>
<feature type="binding site" evidence="8">
    <location>
        <position position="10"/>
    </location>
    <ligand>
        <name>ATP</name>
        <dbReference type="ChEBI" id="CHEBI:30616"/>
    </ligand>
</feature>
<comment type="similarity">
    <text evidence="8">Belongs to the type II topoisomerase family. ParE type 2 subfamily.</text>
</comment>
<dbReference type="InterPro" id="IPR002288">
    <property type="entry name" value="DNA_gyrase_B_C"/>
</dbReference>
<dbReference type="NCBIfam" id="NF004189">
    <property type="entry name" value="PRK05644.1"/>
    <property type="match status" value="1"/>
</dbReference>
<dbReference type="Gene3D" id="3.40.50.670">
    <property type="match status" value="1"/>
</dbReference>
<dbReference type="NCBIfam" id="TIGR01058">
    <property type="entry name" value="parE_Gpos"/>
    <property type="match status" value="1"/>
</dbReference>
<keyword evidence="8" id="KW-0547">Nucleotide-binding</keyword>
<dbReference type="PRINTS" id="PR00418">
    <property type="entry name" value="TPI2FAMILY"/>
</dbReference>
<keyword evidence="5 8" id="KW-0799">Topoisomerase</keyword>
<keyword evidence="6 8" id="KW-0238">DNA-binding</keyword>
<dbReference type="PROSITE" id="PS50880">
    <property type="entry name" value="TOPRIM"/>
    <property type="match status" value="1"/>
</dbReference>
<dbReference type="SUPFAM" id="SSF55874">
    <property type="entry name" value="ATPase domain of HSP90 chaperone/DNA topoisomerase II/histidine kinase"/>
    <property type="match status" value="1"/>
</dbReference>
<feature type="site" description="Interaction with DNA" evidence="8">
    <location>
        <position position="627"/>
    </location>
</feature>
<keyword evidence="8" id="KW-0067">ATP-binding</keyword>
<evidence type="ECO:0000259" key="9">
    <source>
        <dbReference type="PROSITE" id="PS50880"/>
    </source>
</evidence>
<keyword evidence="4" id="KW-0460">Magnesium</keyword>
<dbReference type="InterPro" id="IPR000565">
    <property type="entry name" value="Topo_IIA_B"/>
</dbReference>
<comment type="catalytic activity">
    <reaction evidence="1 8">
        <text>ATP-dependent breakage, passage and rejoining of double-stranded DNA.</text>
        <dbReference type="EC" id="5.6.2.2"/>
    </reaction>
</comment>